<dbReference type="EMBL" id="KN294022">
    <property type="protein sequence ID" value="EEH38527.2"/>
    <property type="molecule type" value="Genomic_DNA"/>
</dbReference>
<dbReference type="GeneID" id="9093008"/>
<keyword evidence="3" id="KW-1185">Reference proteome</keyword>
<protein>
    <submittedName>
        <fullName evidence="2">Uncharacterized protein</fullName>
    </submittedName>
</protein>
<dbReference type="RefSeq" id="XP_015701124.1">
    <property type="nucleotide sequence ID" value="XM_015846460.1"/>
</dbReference>
<organism evidence="2 3">
    <name type="scientific">Paracoccidioides lutzii (strain ATCC MYA-826 / Pb01)</name>
    <name type="common">Paracoccidioides brasiliensis</name>
    <dbReference type="NCBI Taxonomy" id="502779"/>
    <lineage>
        <taxon>Eukaryota</taxon>
        <taxon>Fungi</taxon>
        <taxon>Dikarya</taxon>
        <taxon>Ascomycota</taxon>
        <taxon>Pezizomycotina</taxon>
        <taxon>Eurotiomycetes</taxon>
        <taxon>Eurotiomycetidae</taxon>
        <taxon>Onygenales</taxon>
        <taxon>Ajellomycetaceae</taxon>
        <taxon>Paracoccidioides</taxon>
    </lineage>
</organism>
<dbReference type="VEuPathDB" id="FungiDB:PAAG_08254"/>
<reference evidence="2 3" key="1">
    <citation type="journal article" date="2011" name="PLoS Genet.">
        <title>Comparative genomic analysis of human fungal pathogens causing paracoccidioidomycosis.</title>
        <authorList>
            <person name="Desjardins C.A."/>
            <person name="Champion M.D."/>
            <person name="Holder J.W."/>
            <person name="Muszewska A."/>
            <person name="Goldberg J."/>
            <person name="Bailao A.M."/>
            <person name="Brigido M.M."/>
            <person name="Ferreira M.E."/>
            <person name="Garcia A.M."/>
            <person name="Grynberg M."/>
            <person name="Gujja S."/>
            <person name="Heiman D.I."/>
            <person name="Henn M.R."/>
            <person name="Kodira C.D."/>
            <person name="Leon-Narvaez H."/>
            <person name="Longo L.V."/>
            <person name="Ma L.J."/>
            <person name="Malavazi I."/>
            <person name="Matsuo A.L."/>
            <person name="Morais F.V."/>
            <person name="Pereira M."/>
            <person name="Rodriguez-Brito S."/>
            <person name="Sakthikumar S."/>
            <person name="Salem-Izacc S.M."/>
            <person name="Sykes S.M."/>
            <person name="Teixeira M.M."/>
            <person name="Vallejo M.C."/>
            <person name="Walter M.E."/>
            <person name="Yandava C."/>
            <person name="Young S."/>
            <person name="Zeng Q."/>
            <person name="Zucker J."/>
            <person name="Felipe M.S."/>
            <person name="Goldman G.H."/>
            <person name="Haas B.J."/>
            <person name="McEwen J.G."/>
            <person name="Nino-Vega G."/>
            <person name="Puccia R."/>
            <person name="San-Blas G."/>
            <person name="Soares C.M."/>
            <person name="Birren B.W."/>
            <person name="Cuomo C.A."/>
        </authorList>
    </citation>
    <scope>NUCLEOTIDE SEQUENCE [LARGE SCALE GENOMIC DNA]</scope>
    <source>
        <strain evidence="3">ATCC MYA-826 / Pb01</strain>
    </source>
</reference>
<evidence type="ECO:0000256" key="1">
    <source>
        <dbReference type="SAM" id="MobiDB-lite"/>
    </source>
</evidence>
<sequence>MMIYVIWVNNPLCRFEQKPAGISRRQGETLNDATDNNGGNRNGTQDWKTGLSNGASFYGFDGFEPSLIPRCPALKQPPPLNRILTRQLRVLCPRMSPNKPSLGAPQSTP</sequence>
<proteinExistence type="predicted"/>
<name>C1HBW3_PARBA</name>
<dbReference type="AlphaFoldDB" id="C1HBW3"/>
<evidence type="ECO:0000313" key="3">
    <source>
        <dbReference type="Proteomes" id="UP000002059"/>
    </source>
</evidence>
<evidence type="ECO:0000313" key="2">
    <source>
        <dbReference type="EMBL" id="EEH38527.2"/>
    </source>
</evidence>
<feature type="compositionally biased region" description="Polar residues" evidence="1">
    <location>
        <begin position="28"/>
        <end position="47"/>
    </location>
</feature>
<feature type="region of interest" description="Disordered" evidence="1">
    <location>
        <begin position="24"/>
        <end position="47"/>
    </location>
</feature>
<dbReference type="KEGG" id="pbl:PAAG_08254"/>
<dbReference type="HOGENOM" id="CLU_2184748_0_0_1"/>
<accession>C1HBW3</accession>
<gene>
    <name evidence="2" type="ORF">PAAG_08254</name>
</gene>
<dbReference type="Proteomes" id="UP000002059">
    <property type="component" value="Partially assembled WGS sequence"/>
</dbReference>